<organism evidence="1 2">
    <name type="scientific">Dreissena polymorpha</name>
    <name type="common">Zebra mussel</name>
    <name type="synonym">Mytilus polymorpha</name>
    <dbReference type="NCBI Taxonomy" id="45954"/>
    <lineage>
        <taxon>Eukaryota</taxon>
        <taxon>Metazoa</taxon>
        <taxon>Spiralia</taxon>
        <taxon>Lophotrochozoa</taxon>
        <taxon>Mollusca</taxon>
        <taxon>Bivalvia</taxon>
        <taxon>Autobranchia</taxon>
        <taxon>Heteroconchia</taxon>
        <taxon>Euheterodonta</taxon>
        <taxon>Imparidentia</taxon>
        <taxon>Neoheterodontei</taxon>
        <taxon>Myida</taxon>
        <taxon>Dreissenoidea</taxon>
        <taxon>Dreissenidae</taxon>
        <taxon>Dreissena</taxon>
    </lineage>
</organism>
<dbReference type="Proteomes" id="UP000828390">
    <property type="component" value="Unassembled WGS sequence"/>
</dbReference>
<gene>
    <name evidence="1" type="ORF">DPMN_033948</name>
</gene>
<reference evidence="1" key="2">
    <citation type="submission" date="2020-11" db="EMBL/GenBank/DDBJ databases">
        <authorList>
            <person name="McCartney M.A."/>
            <person name="Auch B."/>
            <person name="Kono T."/>
            <person name="Mallez S."/>
            <person name="Becker A."/>
            <person name="Gohl D.M."/>
            <person name="Silverstein K.A.T."/>
            <person name="Koren S."/>
            <person name="Bechman K.B."/>
            <person name="Herman A."/>
            <person name="Abrahante J.E."/>
            <person name="Garbe J."/>
        </authorList>
    </citation>
    <scope>NUCLEOTIDE SEQUENCE</scope>
    <source>
        <strain evidence="1">Duluth1</strain>
        <tissue evidence="1">Whole animal</tissue>
    </source>
</reference>
<dbReference type="EMBL" id="JAIWYP010000002">
    <property type="protein sequence ID" value="KAH3870758.1"/>
    <property type="molecule type" value="Genomic_DNA"/>
</dbReference>
<comment type="caution">
    <text evidence="1">The sequence shown here is derived from an EMBL/GenBank/DDBJ whole genome shotgun (WGS) entry which is preliminary data.</text>
</comment>
<protein>
    <submittedName>
        <fullName evidence="1">Uncharacterized protein</fullName>
    </submittedName>
</protein>
<dbReference type="AlphaFoldDB" id="A0A9D4M5U6"/>
<sequence length="66" mass="7584">MDTINITSKKQKDVQPVQDQFEQFDGYIETKRKKQKCKPMTSSVLQSHAECLFSLLEKPYVNSSTG</sequence>
<accession>A0A9D4M5U6</accession>
<reference evidence="1" key="1">
    <citation type="journal article" date="2019" name="bioRxiv">
        <title>The Genome of the Zebra Mussel, Dreissena polymorpha: A Resource for Invasive Species Research.</title>
        <authorList>
            <person name="McCartney M.A."/>
            <person name="Auch B."/>
            <person name="Kono T."/>
            <person name="Mallez S."/>
            <person name="Zhang Y."/>
            <person name="Obille A."/>
            <person name="Becker A."/>
            <person name="Abrahante J.E."/>
            <person name="Garbe J."/>
            <person name="Badalamenti J.P."/>
            <person name="Herman A."/>
            <person name="Mangelson H."/>
            <person name="Liachko I."/>
            <person name="Sullivan S."/>
            <person name="Sone E.D."/>
            <person name="Koren S."/>
            <person name="Silverstein K.A.T."/>
            <person name="Beckman K.B."/>
            <person name="Gohl D.M."/>
        </authorList>
    </citation>
    <scope>NUCLEOTIDE SEQUENCE</scope>
    <source>
        <strain evidence="1">Duluth1</strain>
        <tissue evidence="1">Whole animal</tissue>
    </source>
</reference>
<keyword evidence="2" id="KW-1185">Reference proteome</keyword>
<name>A0A9D4M5U6_DREPO</name>
<proteinExistence type="predicted"/>
<evidence type="ECO:0000313" key="2">
    <source>
        <dbReference type="Proteomes" id="UP000828390"/>
    </source>
</evidence>
<evidence type="ECO:0000313" key="1">
    <source>
        <dbReference type="EMBL" id="KAH3870758.1"/>
    </source>
</evidence>